<dbReference type="EC" id="1.13.11.11" evidence="9"/>
<dbReference type="UniPathway" id="UPA00333">
    <property type="reaction ID" value="UER00453"/>
</dbReference>
<protein>
    <recommendedName>
        <fullName evidence="9">Tryptophan 2,3-dioxygenase</fullName>
        <shortName evidence="9">TDO</shortName>
        <ecNumber evidence="9">1.13.11.11</ecNumber>
    </recommendedName>
    <alternativeName>
        <fullName evidence="9">Tryptamin 2,3-dioxygenase</fullName>
    </alternativeName>
    <alternativeName>
        <fullName evidence="9">Tryptophan oxygenase</fullName>
        <shortName evidence="9">TO</shortName>
        <shortName evidence="9">TRPO</shortName>
    </alternativeName>
    <alternativeName>
        <fullName evidence="9">Tryptophan pyrrolase</fullName>
    </alternativeName>
    <alternativeName>
        <fullName evidence="9">Tryptophanase</fullName>
    </alternativeName>
</protein>
<gene>
    <name evidence="9" type="primary">kynA</name>
    <name evidence="10" type="ORF">FHR23_002423</name>
</gene>
<evidence type="ECO:0000256" key="1">
    <source>
        <dbReference type="ARBA" id="ARBA00011881"/>
    </source>
</evidence>
<feature type="binding site" evidence="9">
    <location>
        <position position="226"/>
    </location>
    <ligand>
        <name>substrate</name>
    </ligand>
</feature>
<comment type="catalytic activity">
    <reaction evidence="8 9">
        <text>L-tryptophan + O2 = N-formyl-L-kynurenine</text>
        <dbReference type="Rhea" id="RHEA:24536"/>
        <dbReference type="ChEBI" id="CHEBI:15379"/>
        <dbReference type="ChEBI" id="CHEBI:57912"/>
        <dbReference type="ChEBI" id="CHEBI:58629"/>
        <dbReference type="EC" id="1.13.11.11"/>
    </reaction>
</comment>
<dbReference type="GO" id="GO:0004833">
    <property type="term" value="F:L-tryptophan 2,3-dioxygenase activity"/>
    <property type="evidence" value="ECO:0007669"/>
    <property type="project" value="UniProtKB-UniRule"/>
</dbReference>
<comment type="similarity">
    <text evidence="9">Belongs to the tryptophan 2,3-dioxygenase family.</text>
</comment>
<dbReference type="InterPro" id="IPR004981">
    <property type="entry name" value="Trp_2_3_dOase"/>
</dbReference>
<feature type="binding site" evidence="9">
    <location>
        <position position="94"/>
    </location>
    <ligand>
        <name>substrate</name>
    </ligand>
</feature>
<evidence type="ECO:0000256" key="9">
    <source>
        <dbReference type="HAMAP-Rule" id="MF_01972"/>
    </source>
</evidence>
<keyword evidence="2 9" id="KW-0349">Heme</keyword>
<evidence type="ECO:0000256" key="3">
    <source>
        <dbReference type="ARBA" id="ARBA00022723"/>
    </source>
</evidence>
<dbReference type="Pfam" id="PF03301">
    <property type="entry name" value="Trp_dioxygenase"/>
    <property type="match status" value="2"/>
</dbReference>
<dbReference type="Proteomes" id="UP000554342">
    <property type="component" value="Unassembled WGS sequence"/>
</dbReference>
<accession>A0A840Z1B5</accession>
<proteinExistence type="inferred from homology"/>
<dbReference type="GO" id="GO:0019442">
    <property type="term" value="P:L-tryptophan catabolic process to acetyl-CoA"/>
    <property type="evidence" value="ECO:0007669"/>
    <property type="project" value="TreeGrafter"/>
</dbReference>
<comment type="pathway">
    <text evidence="9">Amino-acid degradation; L-tryptophan degradation via kynurenine pathway; L-kynurenine from L-tryptophan: step 1/2.</text>
</comment>
<comment type="caution">
    <text evidence="10">The sequence shown here is derived from an EMBL/GenBank/DDBJ whole genome shotgun (WGS) entry which is preliminary data.</text>
</comment>
<keyword evidence="11" id="KW-1185">Reference proteome</keyword>
<dbReference type="EMBL" id="JACIJI010000004">
    <property type="protein sequence ID" value="MBB5719482.1"/>
    <property type="molecule type" value="Genomic_DNA"/>
</dbReference>
<evidence type="ECO:0000256" key="5">
    <source>
        <dbReference type="ARBA" id="ARBA00023002"/>
    </source>
</evidence>
<evidence type="ECO:0000313" key="11">
    <source>
        <dbReference type="Proteomes" id="UP000554342"/>
    </source>
</evidence>
<reference evidence="10 11" key="1">
    <citation type="submission" date="2020-08" db="EMBL/GenBank/DDBJ databases">
        <title>Genomic Encyclopedia of Type Strains, Phase IV (KMG-IV): sequencing the most valuable type-strain genomes for metagenomic binning, comparative biology and taxonomic classification.</title>
        <authorList>
            <person name="Goeker M."/>
        </authorList>
    </citation>
    <scope>NUCLEOTIDE SEQUENCE [LARGE SCALE GENOMIC DNA]</scope>
    <source>
        <strain evidence="10 11">DSM 27203</strain>
    </source>
</reference>
<feature type="binding site" evidence="9">
    <location>
        <begin position="32"/>
        <end position="36"/>
    </location>
    <ligand>
        <name>substrate</name>
    </ligand>
</feature>
<organism evidence="10 11">
    <name type="scientific">Stakelama sediminis</name>
    <dbReference type="NCBI Taxonomy" id="463200"/>
    <lineage>
        <taxon>Bacteria</taxon>
        <taxon>Pseudomonadati</taxon>
        <taxon>Pseudomonadota</taxon>
        <taxon>Alphaproteobacteria</taxon>
        <taxon>Sphingomonadales</taxon>
        <taxon>Sphingomonadaceae</taxon>
        <taxon>Stakelama</taxon>
    </lineage>
</organism>
<feature type="binding site" description="axial binding residue" evidence="9">
    <location>
        <position position="212"/>
    </location>
    <ligand>
        <name>heme</name>
        <dbReference type="ChEBI" id="CHEBI:30413"/>
    </ligand>
    <ligandPart>
        <name>Fe</name>
        <dbReference type="ChEBI" id="CHEBI:18248"/>
    </ligandPart>
</feature>
<dbReference type="FunFam" id="1.20.58.480:FF:000001">
    <property type="entry name" value="Tryptophan 2,3-dioxygenase"/>
    <property type="match status" value="1"/>
</dbReference>
<keyword evidence="7 9" id="KW-0823">Tryptophan catabolism</keyword>
<sequence>MTDDMTYGRYLALDTLLNAQHPISDRHDELLFIIIHQTKELWLKQTISEIALAQSLIRDGHLVEAYKALARVSRIQAVMTLSWDVLTTMTPSDYSSFRDVLGSSSGFQSDQFRAVEVMLGIRGGQSGGPLTQAAANGPSLWDDANAALARAGFDVPQSALERDWSKAYTPDPAVAELWAEVYRDTERWWDLYQLAEKLVDIDDALATWRHKHVLTVSRVIGGKRGTGGTAGVPYLESTLTKRAFPELWSLRTML</sequence>
<dbReference type="AlphaFoldDB" id="A0A840Z1B5"/>
<dbReference type="PANTHER" id="PTHR10138:SF0">
    <property type="entry name" value="TRYPTOPHAN 2,3-DIOXYGENASE"/>
    <property type="match status" value="1"/>
</dbReference>
<comment type="subunit">
    <text evidence="1 9">Homotetramer.</text>
</comment>
<keyword evidence="6 9" id="KW-0408">Iron</keyword>
<dbReference type="HAMAP" id="MF_01972">
    <property type="entry name" value="T23O"/>
    <property type="match status" value="1"/>
</dbReference>
<evidence type="ECO:0000256" key="4">
    <source>
        <dbReference type="ARBA" id="ARBA00022964"/>
    </source>
</evidence>
<dbReference type="GO" id="GO:0019441">
    <property type="term" value="P:L-tryptophan catabolic process to kynurenine"/>
    <property type="evidence" value="ECO:0007669"/>
    <property type="project" value="UniProtKB-UniRule"/>
</dbReference>
<evidence type="ECO:0000256" key="7">
    <source>
        <dbReference type="ARBA" id="ARBA00023079"/>
    </source>
</evidence>
<keyword evidence="5 9" id="KW-0560">Oxidoreductase</keyword>
<dbReference type="InterPro" id="IPR037217">
    <property type="entry name" value="Trp/Indoleamine_2_3_dOase-like"/>
</dbReference>
<dbReference type="RefSeq" id="WP_184004251.1">
    <property type="nucleotide sequence ID" value="NZ_BAABIF010000001.1"/>
</dbReference>
<dbReference type="Gene3D" id="1.20.58.480">
    <property type="match status" value="1"/>
</dbReference>
<name>A0A840Z1B5_9SPHN</name>
<keyword evidence="3 9" id="KW-0479">Metal-binding</keyword>
<dbReference type="PANTHER" id="PTHR10138">
    <property type="entry name" value="TRYPTOPHAN 2,3-DIOXYGENASE"/>
    <property type="match status" value="1"/>
</dbReference>
<feature type="binding site" evidence="9">
    <location>
        <position position="98"/>
    </location>
    <ligand>
        <name>substrate</name>
    </ligand>
</feature>
<comment type="function">
    <text evidence="9">Heme-dependent dioxygenase that catalyzes the oxidative cleavage of the L-tryptophan (L-Trp) pyrrole ring and converts L-tryptophan to N-formyl-L-kynurenine. Catalyzes the oxidative cleavage of the indole moiety.</text>
</comment>
<dbReference type="GO" id="GO:0020037">
    <property type="term" value="F:heme binding"/>
    <property type="evidence" value="ECO:0007669"/>
    <property type="project" value="UniProtKB-UniRule"/>
</dbReference>
<dbReference type="SUPFAM" id="SSF140959">
    <property type="entry name" value="Indolic compounds 2,3-dioxygenase-like"/>
    <property type="match status" value="1"/>
</dbReference>
<keyword evidence="4 9" id="KW-0223">Dioxygenase</keyword>
<evidence type="ECO:0000256" key="8">
    <source>
        <dbReference type="ARBA" id="ARBA00050412"/>
    </source>
</evidence>
<dbReference type="GO" id="GO:0046872">
    <property type="term" value="F:metal ion binding"/>
    <property type="evidence" value="ECO:0007669"/>
    <property type="project" value="UniProtKB-KW"/>
</dbReference>
<evidence type="ECO:0000256" key="2">
    <source>
        <dbReference type="ARBA" id="ARBA00022617"/>
    </source>
</evidence>
<evidence type="ECO:0000256" key="6">
    <source>
        <dbReference type="ARBA" id="ARBA00023004"/>
    </source>
</evidence>
<comment type="cofactor">
    <cofactor evidence="9">
        <name>heme</name>
        <dbReference type="ChEBI" id="CHEBI:30413"/>
    </cofactor>
    <text evidence="9">Binds 1 heme group per subunit.</text>
</comment>
<evidence type="ECO:0000313" key="10">
    <source>
        <dbReference type="EMBL" id="MBB5719482.1"/>
    </source>
</evidence>